<organism evidence="1 2">
    <name type="scientific">Spiroplasma chinense</name>
    <dbReference type="NCBI Taxonomy" id="216932"/>
    <lineage>
        <taxon>Bacteria</taxon>
        <taxon>Bacillati</taxon>
        <taxon>Mycoplasmatota</taxon>
        <taxon>Mollicutes</taxon>
        <taxon>Entomoplasmatales</taxon>
        <taxon>Spiroplasmataceae</taxon>
        <taxon>Spiroplasma</taxon>
    </lineage>
</organism>
<proteinExistence type="predicted"/>
<dbReference type="RefSeq" id="WP_166508481.1">
    <property type="nucleotide sequence ID" value="NZ_CP043026.1"/>
</dbReference>
<protein>
    <submittedName>
        <fullName evidence="1">Uncharacterized protein</fullName>
    </submittedName>
</protein>
<dbReference type="Proteomes" id="UP000323144">
    <property type="component" value="Chromosome"/>
</dbReference>
<dbReference type="AlphaFoldDB" id="A0A5B9Y7N8"/>
<accession>A0A5B9Y7N8</accession>
<dbReference type="KEGG" id="schi:SCHIN_v1c09170"/>
<evidence type="ECO:0000313" key="2">
    <source>
        <dbReference type="Proteomes" id="UP000323144"/>
    </source>
</evidence>
<gene>
    <name evidence="1" type="ORF">SCHIN_v1c09170</name>
</gene>
<evidence type="ECO:0000313" key="1">
    <source>
        <dbReference type="EMBL" id="QEH62112.1"/>
    </source>
</evidence>
<reference evidence="1 2" key="1">
    <citation type="submission" date="2019-08" db="EMBL/GenBank/DDBJ databases">
        <title>Complete genome sequence of Spiroplasma chinense CCH (DSM 19755).</title>
        <authorList>
            <person name="Shen H.-Y."/>
            <person name="Lin Y.-C."/>
            <person name="Chou L."/>
            <person name="Kuo C.-H."/>
        </authorList>
    </citation>
    <scope>NUCLEOTIDE SEQUENCE [LARGE SCALE GENOMIC DNA]</scope>
    <source>
        <strain evidence="1 2">CCH</strain>
    </source>
</reference>
<sequence length="173" mass="21070">MLKKFNEKYTKTLNISKVEQLTFKWQFTGFPEIVNVNDVFTYLEFNLKTQFNKTQENDIQDKIEVLRQFFNKYFNLIDLKTIENPNIVNDFLLKFYTNIRDFINTVFVEYVLYSHLHSEIKYKEQFIDIDDYYELKLNKLNKTLIKQTLITLNSLNKNDEKYSQIINELKQEK</sequence>
<name>A0A5B9Y7N8_9MOLU</name>
<dbReference type="EMBL" id="CP043026">
    <property type="protein sequence ID" value="QEH62112.1"/>
    <property type="molecule type" value="Genomic_DNA"/>
</dbReference>
<keyword evidence="2" id="KW-1185">Reference proteome</keyword>